<accession>A0A2P2J3X0</accession>
<dbReference type="EMBL" id="GGEC01007700">
    <property type="protein sequence ID" value="MBW88183.1"/>
    <property type="molecule type" value="Transcribed_RNA"/>
</dbReference>
<proteinExistence type="predicted"/>
<sequence length="14" mass="1487">MTQLVFSPLGALPL</sequence>
<name>A0A2P2J3X0_RHIMU</name>
<protein>
    <submittedName>
        <fullName evidence="1">Uncharacterized protein</fullName>
    </submittedName>
</protein>
<evidence type="ECO:0000313" key="1">
    <source>
        <dbReference type="EMBL" id="MBW88183.1"/>
    </source>
</evidence>
<organism evidence="1">
    <name type="scientific">Rhizophora mucronata</name>
    <name type="common">Asiatic mangrove</name>
    <dbReference type="NCBI Taxonomy" id="61149"/>
    <lineage>
        <taxon>Eukaryota</taxon>
        <taxon>Viridiplantae</taxon>
        <taxon>Streptophyta</taxon>
        <taxon>Embryophyta</taxon>
        <taxon>Tracheophyta</taxon>
        <taxon>Spermatophyta</taxon>
        <taxon>Magnoliopsida</taxon>
        <taxon>eudicotyledons</taxon>
        <taxon>Gunneridae</taxon>
        <taxon>Pentapetalae</taxon>
        <taxon>rosids</taxon>
        <taxon>fabids</taxon>
        <taxon>Malpighiales</taxon>
        <taxon>Rhizophoraceae</taxon>
        <taxon>Rhizophora</taxon>
    </lineage>
</organism>
<reference evidence="1" key="1">
    <citation type="submission" date="2018-02" db="EMBL/GenBank/DDBJ databases">
        <title>Rhizophora mucronata_Transcriptome.</title>
        <authorList>
            <person name="Meera S.P."/>
            <person name="Sreeshan A."/>
            <person name="Augustine A."/>
        </authorList>
    </citation>
    <scope>NUCLEOTIDE SEQUENCE</scope>
    <source>
        <tissue evidence="1">Leaf</tissue>
    </source>
</reference>